<evidence type="ECO:0000256" key="9">
    <source>
        <dbReference type="ARBA" id="ARBA00022833"/>
    </source>
</evidence>
<evidence type="ECO:0000256" key="11">
    <source>
        <dbReference type="ARBA" id="ARBA00023049"/>
    </source>
</evidence>
<evidence type="ECO:0000313" key="17">
    <source>
        <dbReference type="Proteomes" id="UP001497600"/>
    </source>
</evidence>
<keyword evidence="11 13" id="KW-0482">Metalloprotease</keyword>
<dbReference type="InterPro" id="IPR001567">
    <property type="entry name" value="Pept_M3A_M3B_dom"/>
</dbReference>
<keyword evidence="9 13" id="KW-0862">Zinc</keyword>
<proteinExistence type="inferred from homology"/>
<comment type="cofactor">
    <cofactor evidence="13">
        <name>Zn(2+)</name>
        <dbReference type="ChEBI" id="CHEBI:29105"/>
    </cofactor>
    <text evidence="13">Binds 1 zinc ion.</text>
</comment>
<keyword evidence="17" id="KW-1185">Reference proteome</keyword>
<dbReference type="SUPFAM" id="SSF55486">
    <property type="entry name" value="Metalloproteases ('zincins'), catalytic domain"/>
    <property type="match status" value="1"/>
</dbReference>
<dbReference type="Gene3D" id="1.10.1370.10">
    <property type="entry name" value="Neurolysin, domain 3"/>
    <property type="match status" value="1"/>
</dbReference>
<keyword evidence="8 13" id="KW-0378">Hydrolase</keyword>
<comment type="catalytic activity">
    <reaction evidence="1">
        <text>Release of an N-terminal octapeptide as second stage of processing of some proteins imported into the mitochondrion.</text>
        <dbReference type="EC" id="3.4.24.59"/>
    </reaction>
</comment>
<reference evidence="16 17" key="1">
    <citation type="submission" date="2024-01" db="EMBL/GenBank/DDBJ databases">
        <authorList>
            <consortium name="Genoscope - CEA"/>
            <person name="William W."/>
        </authorList>
    </citation>
    <scope>NUCLEOTIDE SEQUENCE [LARGE SCALE GENOMIC DNA]</scope>
    <source>
        <strain evidence="16 17">29B2s-10</strain>
    </source>
</reference>
<dbReference type="InterPro" id="IPR024077">
    <property type="entry name" value="Neurolysin/TOP_dom2"/>
</dbReference>
<dbReference type="InterPro" id="IPR045090">
    <property type="entry name" value="Pept_M3A_M3B"/>
</dbReference>
<keyword evidence="6 13" id="KW-0645">Protease</keyword>
<keyword evidence="7 13" id="KW-0479">Metal-binding</keyword>
<evidence type="ECO:0000256" key="12">
    <source>
        <dbReference type="ARBA" id="ARBA00023128"/>
    </source>
</evidence>
<evidence type="ECO:0000256" key="8">
    <source>
        <dbReference type="ARBA" id="ARBA00022801"/>
    </source>
</evidence>
<accession>A0ABP0EJC5</accession>
<evidence type="ECO:0000256" key="10">
    <source>
        <dbReference type="ARBA" id="ARBA00022946"/>
    </source>
</evidence>
<dbReference type="PANTHER" id="PTHR11804">
    <property type="entry name" value="PROTEASE M3 THIMET OLIGOPEPTIDASE-RELATED"/>
    <property type="match status" value="1"/>
</dbReference>
<dbReference type="Gene3D" id="3.40.390.10">
    <property type="entry name" value="Collagenase (Catalytic Domain)"/>
    <property type="match status" value="1"/>
</dbReference>
<evidence type="ECO:0000256" key="1">
    <source>
        <dbReference type="ARBA" id="ARBA00000436"/>
    </source>
</evidence>
<feature type="region of interest" description="Disordered" evidence="14">
    <location>
        <begin position="69"/>
        <end position="89"/>
    </location>
</feature>
<evidence type="ECO:0000313" key="16">
    <source>
        <dbReference type="EMBL" id="CAK7912103.1"/>
    </source>
</evidence>
<evidence type="ECO:0000256" key="4">
    <source>
        <dbReference type="ARBA" id="ARBA00012441"/>
    </source>
</evidence>
<dbReference type="EMBL" id="OZ004258">
    <property type="protein sequence ID" value="CAK7912103.1"/>
    <property type="molecule type" value="Genomic_DNA"/>
</dbReference>
<feature type="domain" description="Peptidase M3A/M3B catalytic" evidence="15">
    <location>
        <begin position="307"/>
        <end position="786"/>
    </location>
</feature>
<dbReference type="CDD" id="cd06457">
    <property type="entry name" value="M3A_MIP"/>
    <property type="match status" value="1"/>
</dbReference>
<evidence type="ECO:0000256" key="5">
    <source>
        <dbReference type="ARBA" id="ARBA00018046"/>
    </source>
</evidence>
<evidence type="ECO:0000256" key="6">
    <source>
        <dbReference type="ARBA" id="ARBA00022670"/>
    </source>
</evidence>
<evidence type="ECO:0000256" key="13">
    <source>
        <dbReference type="RuleBase" id="RU003435"/>
    </source>
</evidence>
<evidence type="ECO:0000256" key="14">
    <source>
        <dbReference type="SAM" id="MobiDB-lite"/>
    </source>
</evidence>
<evidence type="ECO:0000256" key="7">
    <source>
        <dbReference type="ARBA" id="ARBA00022723"/>
    </source>
</evidence>
<keyword evidence="10" id="KW-0809">Transit peptide</keyword>
<dbReference type="EC" id="3.4.24.59" evidence="4"/>
<dbReference type="Pfam" id="PF01432">
    <property type="entry name" value="Peptidase_M3"/>
    <property type="match status" value="1"/>
</dbReference>
<dbReference type="InterPro" id="IPR024079">
    <property type="entry name" value="MetalloPept_cat_dom_sf"/>
</dbReference>
<dbReference type="InterPro" id="IPR033851">
    <property type="entry name" value="M3A_MIP"/>
</dbReference>
<protein>
    <recommendedName>
        <fullName evidence="5">Mitochondrial intermediate peptidase</fullName>
        <ecNumber evidence="4">3.4.24.59</ecNumber>
    </recommendedName>
</protein>
<evidence type="ECO:0000256" key="3">
    <source>
        <dbReference type="ARBA" id="ARBA00006040"/>
    </source>
</evidence>
<organism evidence="16 17">
    <name type="scientific">[Candida] anglica</name>
    <dbReference type="NCBI Taxonomy" id="148631"/>
    <lineage>
        <taxon>Eukaryota</taxon>
        <taxon>Fungi</taxon>
        <taxon>Dikarya</taxon>
        <taxon>Ascomycota</taxon>
        <taxon>Saccharomycotina</taxon>
        <taxon>Pichiomycetes</taxon>
        <taxon>Debaryomycetaceae</taxon>
        <taxon>Kurtzmaniella</taxon>
    </lineage>
</organism>
<sequence length="792" mass="89989">MLRQSIIVSRSRIPNLSSRASILVEKSITRSIHSNANANDKLRQVFDDANFFKKFNNTDQIGLGYFSRSSSRNSSNDKDHSPSKSGLFNNSYLTSPKGLLKFSQKSLKQANELVDIMVDPQINATLEGKLNFIKTIDQLSDTLCRVIDVAEFIRVAHPSQKWIQAAQQTHEHMFEFMNQLNTNVPLYQNLLLVLQDESVTKKLSIEELKVGDYLAKDFERSGIDLDSQKRQNFVEITQEISLLGSHFNNGVQMLKNYWCEVTKEEYESIPTNLQKLITRHQLKNGKVFAGKTSPQVIPLAGEIPYTVLTTCENEQLRKKIWIALHSATNEQLDLLNGFLKYRTILAKMLGFKSFSQYQLEHKMAKTPENVMTFLANLQQSLQSGVVKELKELTQASPDASPLEIISSIKPWDRDYLLAKAQNSKTSSKPMANISPYLSVGTIVSGLSSLFTSLYNISLVPQPTHSTETWDHSQVRKVAVMDNESNEPLGYLYLDFWSPKVLPSHFTIVCSRELNARESAEEMDREAHLDASKSYQLPVISLLCNFQSSQSTNLGRFAGVESSTPTLLSLDQVDTIFHEMGHAMHSMIGRTKLHNLAGTRCSTDFVELPSVLMEFFSKDPRVLTKIARHYETNEPLDPELLAAHQHQRVQLDDCETYIQSKMAMLDQVLHSEDMVPYVASGREIDSTHIYHSLEQQLQVFADQWSTWHGKFPHLFSYGSVYYSYLLDRAIAEKVWNGLFKDDPWSRKAGETYKQSILKWGGTKDPWECLADALGDEGLRKGDERAMEIIGRKD</sequence>
<gene>
    <name evidence="16" type="primary">OCT1</name>
    <name evidence="16" type="ORF">CAAN4_F05402</name>
</gene>
<comment type="similarity">
    <text evidence="3 13">Belongs to the peptidase M3 family.</text>
</comment>
<keyword evidence="12" id="KW-0496">Mitochondrion</keyword>
<dbReference type="Proteomes" id="UP001497600">
    <property type="component" value="Chromosome F"/>
</dbReference>
<dbReference type="PANTHER" id="PTHR11804:SF79">
    <property type="entry name" value="MITOCHONDRIAL INTERMEDIATE PEPTIDASE"/>
    <property type="match status" value="1"/>
</dbReference>
<name>A0ABP0EJC5_9ASCO</name>
<evidence type="ECO:0000259" key="15">
    <source>
        <dbReference type="Pfam" id="PF01432"/>
    </source>
</evidence>
<evidence type="ECO:0000256" key="2">
    <source>
        <dbReference type="ARBA" id="ARBA00004305"/>
    </source>
</evidence>
<comment type="subcellular location">
    <subcellularLocation>
        <location evidence="2">Mitochondrion matrix</location>
    </subcellularLocation>
</comment>